<gene>
    <name evidence="1" type="ORF">EV420DRAFT_1480986</name>
</gene>
<protein>
    <submittedName>
        <fullName evidence="1">Uncharacterized protein</fullName>
    </submittedName>
</protein>
<comment type="caution">
    <text evidence="1">The sequence shown here is derived from an EMBL/GenBank/DDBJ whole genome shotgun (WGS) entry which is preliminary data.</text>
</comment>
<evidence type="ECO:0000313" key="1">
    <source>
        <dbReference type="EMBL" id="KAK0457114.1"/>
    </source>
</evidence>
<dbReference type="EMBL" id="JAUEPS010000023">
    <property type="protein sequence ID" value="KAK0457114.1"/>
    <property type="molecule type" value="Genomic_DNA"/>
</dbReference>
<proteinExistence type="predicted"/>
<reference evidence="1" key="1">
    <citation type="submission" date="2023-06" db="EMBL/GenBank/DDBJ databases">
        <authorList>
            <consortium name="Lawrence Berkeley National Laboratory"/>
            <person name="Ahrendt S."/>
            <person name="Sahu N."/>
            <person name="Indic B."/>
            <person name="Wong-Bajracharya J."/>
            <person name="Merenyi Z."/>
            <person name="Ke H.-M."/>
            <person name="Monk M."/>
            <person name="Kocsube S."/>
            <person name="Drula E."/>
            <person name="Lipzen A."/>
            <person name="Balint B."/>
            <person name="Henrissat B."/>
            <person name="Andreopoulos B."/>
            <person name="Martin F.M."/>
            <person name="Harder C.B."/>
            <person name="Rigling D."/>
            <person name="Ford K.L."/>
            <person name="Foster G.D."/>
            <person name="Pangilinan J."/>
            <person name="Papanicolaou A."/>
            <person name="Barry K."/>
            <person name="LaButti K."/>
            <person name="Viragh M."/>
            <person name="Koriabine M."/>
            <person name="Yan M."/>
            <person name="Riley R."/>
            <person name="Champramary S."/>
            <person name="Plett K.L."/>
            <person name="Tsai I.J."/>
            <person name="Slot J."/>
            <person name="Sipos G."/>
            <person name="Plett J."/>
            <person name="Nagy L.G."/>
            <person name="Grigoriev I.V."/>
        </authorList>
    </citation>
    <scope>NUCLEOTIDE SEQUENCE</scope>
    <source>
        <strain evidence="1">CCBAS 213</strain>
    </source>
</reference>
<name>A0AA39N4H7_ARMTA</name>
<dbReference type="RefSeq" id="XP_060329429.1">
    <property type="nucleotide sequence ID" value="XM_060469730.1"/>
</dbReference>
<organism evidence="1 2">
    <name type="scientific">Armillaria tabescens</name>
    <name type="common">Ringless honey mushroom</name>
    <name type="synonym">Agaricus tabescens</name>
    <dbReference type="NCBI Taxonomy" id="1929756"/>
    <lineage>
        <taxon>Eukaryota</taxon>
        <taxon>Fungi</taxon>
        <taxon>Dikarya</taxon>
        <taxon>Basidiomycota</taxon>
        <taxon>Agaricomycotina</taxon>
        <taxon>Agaricomycetes</taxon>
        <taxon>Agaricomycetidae</taxon>
        <taxon>Agaricales</taxon>
        <taxon>Marasmiineae</taxon>
        <taxon>Physalacriaceae</taxon>
        <taxon>Desarmillaria</taxon>
    </lineage>
</organism>
<keyword evidence="2" id="KW-1185">Reference proteome</keyword>
<accession>A0AA39N4H7</accession>
<dbReference type="Proteomes" id="UP001175211">
    <property type="component" value="Unassembled WGS sequence"/>
</dbReference>
<dbReference type="GeneID" id="85353278"/>
<evidence type="ECO:0000313" key="2">
    <source>
        <dbReference type="Proteomes" id="UP001175211"/>
    </source>
</evidence>
<dbReference type="AlphaFoldDB" id="A0AA39N4H7"/>
<sequence length="139" mass="16776">MPEFRRRDSEKFRLLFAYQIQRRCRSRSQHRNTDIDMINYTVWSYTTSSTRRIGTSRDMPFKPEKVGTDFNVHGYPYSNNHRYLTMPDVGHAQRRINKVQGKNKKAHKPKRIPYTKLWDKWSPSTKYFNDEETNPADEK</sequence>